<feature type="compositionally biased region" description="Basic and acidic residues" evidence="8">
    <location>
        <begin position="82"/>
        <end position="98"/>
    </location>
</feature>
<dbReference type="PANTHER" id="PTHR31313:SF81">
    <property type="entry name" value="TY1 ENHANCER ACTIVATOR"/>
    <property type="match status" value="1"/>
</dbReference>
<evidence type="ECO:0000313" key="11">
    <source>
        <dbReference type="Proteomes" id="UP001358614"/>
    </source>
</evidence>
<dbReference type="CDD" id="cd00067">
    <property type="entry name" value="GAL4"/>
    <property type="match status" value="1"/>
</dbReference>
<dbReference type="SUPFAM" id="SSF57701">
    <property type="entry name" value="Zn2/Cys6 DNA-binding domain"/>
    <property type="match status" value="1"/>
</dbReference>
<dbReference type="GO" id="GO:0008270">
    <property type="term" value="F:zinc ion binding"/>
    <property type="evidence" value="ECO:0007669"/>
    <property type="project" value="InterPro"/>
</dbReference>
<gene>
    <name evidence="10" type="ORF">V865_000685</name>
</gene>
<dbReference type="KEGG" id="ker:91099489"/>
<dbReference type="Proteomes" id="UP001358614">
    <property type="component" value="Chromosome 1"/>
</dbReference>
<reference evidence="10 11" key="1">
    <citation type="submission" date="2024-01" db="EMBL/GenBank/DDBJ databases">
        <title>Comparative genomics of Cryptococcus and Kwoniella reveals pathogenesis evolution and contrasting modes of karyotype evolution via chromosome fusion or intercentromeric recombination.</title>
        <authorList>
            <person name="Coelho M.A."/>
            <person name="David-Palma M."/>
            <person name="Shea T."/>
            <person name="Bowers K."/>
            <person name="McGinley-Smith S."/>
            <person name="Mohammad A.W."/>
            <person name="Gnirke A."/>
            <person name="Yurkov A.M."/>
            <person name="Nowrousian M."/>
            <person name="Sun S."/>
            <person name="Cuomo C.A."/>
            <person name="Heitman J."/>
        </authorList>
    </citation>
    <scope>NUCLEOTIDE SEQUENCE [LARGE SCALE GENOMIC DNA]</scope>
    <source>
        <strain evidence="10 11">PYCC6329</strain>
    </source>
</reference>
<dbReference type="GeneID" id="91099489"/>
<comment type="subcellular location">
    <subcellularLocation>
        <location evidence="1">Nucleus</location>
    </subcellularLocation>
</comment>
<dbReference type="GO" id="GO:0003677">
    <property type="term" value="F:DNA binding"/>
    <property type="evidence" value="ECO:0007669"/>
    <property type="project" value="UniProtKB-KW"/>
</dbReference>
<keyword evidence="2" id="KW-0479">Metal-binding</keyword>
<dbReference type="PROSITE" id="PS50048">
    <property type="entry name" value="ZN2_CY6_FUNGAL_2"/>
    <property type="match status" value="1"/>
</dbReference>
<keyword evidence="11" id="KW-1185">Reference proteome</keyword>
<proteinExistence type="predicted"/>
<dbReference type="Gene3D" id="4.10.240.10">
    <property type="entry name" value="Zn(2)-C6 fungal-type DNA-binding domain"/>
    <property type="match status" value="1"/>
</dbReference>
<organism evidence="10 11">
    <name type="scientific">Kwoniella europaea PYCC6329</name>
    <dbReference type="NCBI Taxonomy" id="1423913"/>
    <lineage>
        <taxon>Eukaryota</taxon>
        <taxon>Fungi</taxon>
        <taxon>Dikarya</taxon>
        <taxon>Basidiomycota</taxon>
        <taxon>Agaricomycotina</taxon>
        <taxon>Tremellomycetes</taxon>
        <taxon>Tremellales</taxon>
        <taxon>Cryptococcaceae</taxon>
        <taxon>Kwoniella</taxon>
    </lineage>
</organism>
<evidence type="ECO:0000259" key="9">
    <source>
        <dbReference type="PROSITE" id="PS50048"/>
    </source>
</evidence>
<dbReference type="InterPro" id="IPR036864">
    <property type="entry name" value="Zn2-C6_fun-type_DNA-bd_sf"/>
</dbReference>
<name>A0AAX4K8E7_9TREE</name>
<evidence type="ECO:0000256" key="8">
    <source>
        <dbReference type="SAM" id="MobiDB-lite"/>
    </source>
</evidence>
<keyword evidence="4" id="KW-0805">Transcription regulation</keyword>
<dbReference type="SMART" id="SM00906">
    <property type="entry name" value="Fungal_trans"/>
    <property type="match status" value="1"/>
</dbReference>
<evidence type="ECO:0000313" key="10">
    <source>
        <dbReference type="EMBL" id="WWD02645.1"/>
    </source>
</evidence>
<evidence type="ECO:0000256" key="2">
    <source>
        <dbReference type="ARBA" id="ARBA00022723"/>
    </source>
</evidence>
<dbReference type="GO" id="GO:0005634">
    <property type="term" value="C:nucleus"/>
    <property type="evidence" value="ECO:0007669"/>
    <property type="project" value="UniProtKB-SubCell"/>
</dbReference>
<dbReference type="InterPro" id="IPR001138">
    <property type="entry name" value="Zn2Cys6_DnaBD"/>
</dbReference>
<feature type="region of interest" description="Disordered" evidence="8">
    <location>
        <begin position="82"/>
        <end position="106"/>
    </location>
</feature>
<dbReference type="Pfam" id="PF00172">
    <property type="entry name" value="Zn_clus"/>
    <property type="match status" value="1"/>
</dbReference>
<keyword evidence="3" id="KW-0862">Zinc</keyword>
<evidence type="ECO:0000256" key="4">
    <source>
        <dbReference type="ARBA" id="ARBA00023015"/>
    </source>
</evidence>
<sequence>MRTADANTRSSGRHKSHAPAACKACRQRRVRCSYDKEARVCQNCLRRGDLCEIQSEEDSRRRISYTVAQQLRVRIHELETENARLSAERDASTEEKADGSQVEFTGAGDQRDKATFECLDRLKVFGAVGEICHYGPTSPFSYLPDLQMMQSNIVHVDTVTGNAGDMTRWKAFLPSNLNISWFEHQQLLDAFTRYFACWLYAIDSSKFQQDMHRLGGITRSDYYSPILHNALLAMACRFVSNPDRPSNAAQILIQHALSFFGEELENPVIATVNGLMLLASLHTEQRQTNKGAAYFATAVQTAVTLGLNVNPAYLVRYGMISPERQQQRNNTFWSVFCQDRLWGLALGRQPILGSFNVPLPDSQEIMKQHALISGNEDQYLVSLCFAETCKLSRLAGLIMEQIYGFTGPLELSKTCNNLYHQINAWRRNLPKSLLPLRQHSVPPQVHTLNITADLLSILSLRPLYHNILDMIAEDEAIRSCDRHAAQINDSMNYWQETYGLKNCPLLLGHAAFGAATVHLLASVTLRHAAFGAATVHLLASVTLREPRDQVIYNPRARCEESISILKAMGIPRASQMGDILQSLSREWWIGDHTLQSERELDDLLSALYTVNPVTMTL</sequence>
<dbReference type="SMART" id="SM00066">
    <property type="entry name" value="GAL4"/>
    <property type="match status" value="1"/>
</dbReference>
<evidence type="ECO:0000256" key="5">
    <source>
        <dbReference type="ARBA" id="ARBA00023125"/>
    </source>
</evidence>
<evidence type="ECO:0000256" key="6">
    <source>
        <dbReference type="ARBA" id="ARBA00023163"/>
    </source>
</evidence>
<evidence type="ECO:0000256" key="3">
    <source>
        <dbReference type="ARBA" id="ARBA00022833"/>
    </source>
</evidence>
<dbReference type="PROSITE" id="PS00463">
    <property type="entry name" value="ZN2_CY6_FUNGAL_1"/>
    <property type="match status" value="1"/>
</dbReference>
<protein>
    <recommendedName>
        <fullName evidence="9">Zn(2)-C6 fungal-type domain-containing protein</fullName>
    </recommendedName>
</protein>
<dbReference type="GO" id="GO:0006351">
    <property type="term" value="P:DNA-templated transcription"/>
    <property type="evidence" value="ECO:0007669"/>
    <property type="project" value="InterPro"/>
</dbReference>
<keyword evidence="5" id="KW-0238">DNA-binding</keyword>
<dbReference type="EMBL" id="CP144089">
    <property type="protein sequence ID" value="WWD02645.1"/>
    <property type="molecule type" value="Genomic_DNA"/>
</dbReference>
<accession>A0AAX4K8E7</accession>
<evidence type="ECO:0000256" key="1">
    <source>
        <dbReference type="ARBA" id="ARBA00004123"/>
    </source>
</evidence>
<dbReference type="InterPro" id="IPR007219">
    <property type="entry name" value="XnlR_reg_dom"/>
</dbReference>
<dbReference type="PANTHER" id="PTHR31313">
    <property type="entry name" value="TY1 ENHANCER ACTIVATOR"/>
    <property type="match status" value="1"/>
</dbReference>
<dbReference type="CDD" id="cd12148">
    <property type="entry name" value="fungal_TF_MHR"/>
    <property type="match status" value="1"/>
</dbReference>
<dbReference type="InterPro" id="IPR051615">
    <property type="entry name" value="Transcr_Regulatory_Elem"/>
</dbReference>
<evidence type="ECO:0000256" key="7">
    <source>
        <dbReference type="ARBA" id="ARBA00023242"/>
    </source>
</evidence>
<dbReference type="AlphaFoldDB" id="A0AAX4K8E7"/>
<keyword evidence="6" id="KW-0804">Transcription</keyword>
<dbReference type="GO" id="GO:0000981">
    <property type="term" value="F:DNA-binding transcription factor activity, RNA polymerase II-specific"/>
    <property type="evidence" value="ECO:0007669"/>
    <property type="project" value="InterPro"/>
</dbReference>
<dbReference type="Pfam" id="PF04082">
    <property type="entry name" value="Fungal_trans"/>
    <property type="match status" value="1"/>
</dbReference>
<feature type="domain" description="Zn(2)-C6 fungal-type" evidence="9">
    <location>
        <begin position="21"/>
        <end position="53"/>
    </location>
</feature>
<keyword evidence="7" id="KW-0539">Nucleus</keyword>
<dbReference type="RefSeq" id="XP_066080612.1">
    <property type="nucleotide sequence ID" value="XM_066224515.1"/>
</dbReference>